<feature type="binding site" description="covalent" evidence="9">
    <location>
        <position position="151"/>
    </location>
    <ligand>
        <name>heme c</name>
        <dbReference type="ChEBI" id="CHEBI:61717"/>
        <label>2</label>
    </ligand>
</feature>
<keyword evidence="3 9" id="KW-0349">Heme</keyword>
<dbReference type="Proteomes" id="UP000445000">
    <property type="component" value="Unassembled WGS sequence"/>
</dbReference>
<evidence type="ECO:0000313" key="13">
    <source>
        <dbReference type="Proteomes" id="UP000445000"/>
    </source>
</evidence>
<keyword evidence="2" id="KW-1003">Cell membrane</keyword>
<name>A0A829YC38_9GAMM</name>
<dbReference type="Gene3D" id="1.10.760.10">
    <property type="entry name" value="Cytochrome c-like domain"/>
    <property type="match status" value="2"/>
</dbReference>
<dbReference type="GO" id="GO:0005886">
    <property type="term" value="C:plasma membrane"/>
    <property type="evidence" value="ECO:0007669"/>
    <property type="project" value="UniProtKB-SubCell"/>
</dbReference>
<keyword evidence="13" id="KW-1185">Reference proteome</keyword>
<keyword evidence="4 10" id="KW-0479">Metal-binding</keyword>
<proteinExistence type="predicted"/>
<dbReference type="InterPro" id="IPR014353">
    <property type="entry name" value="Membr-bd_ADH_cyt_c"/>
</dbReference>
<organism evidence="12 13">
    <name type="scientific">Steroidobacter agaridevorans</name>
    <dbReference type="NCBI Taxonomy" id="2695856"/>
    <lineage>
        <taxon>Bacteria</taxon>
        <taxon>Pseudomonadati</taxon>
        <taxon>Pseudomonadota</taxon>
        <taxon>Gammaproteobacteria</taxon>
        <taxon>Steroidobacterales</taxon>
        <taxon>Steroidobacteraceae</taxon>
        <taxon>Steroidobacter</taxon>
    </lineage>
</organism>
<reference evidence="13" key="1">
    <citation type="submission" date="2020-01" db="EMBL/GenBank/DDBJ databases">
        <title>'Steroidobacter agaridevorans' sp. nov., agar-degrading bacteria isolated from rhizosphere soils.</title>
        <authorList>
            <person name="Ikenaga M."/>
            <person name="Kataoka M."/>
            <person name="Murouchi A."/>
            <person name="Katsuragi S."/>
            <person name="Sakai M."/>
        </authorList>
    </citation>
    <scope>NUCLEOTIDE SEQUENCE [LARGE SCALE GENOMIC DNA]</scope>
    <source>
        <strain evidence="13">YU21-B</strain>
    </source>
</reference>
<evidence type="ECO:0000256" key="8">
    <source>
        <dbReference type="ARBA" id="ARBA00023136"/>
    </source>
</evidence>
<dbReference type="PANTHER" id="PTHR35008:SF8">
    <property type="entry name" value="ALCOHOL DEHYDROGENASE CYTOCHROME C SUBUNIT"/>
    <property type="match status" value="1"/>
</dbReference>
<feature type="domain" description="Cytochrome c" evidence="11">
    <location>
        <begin position="269"/>
        <end position="359"/>
    </location>
</feature>
<dbReference type="GO" id="GO:0005506">
    <property type="term" value="F:iron ion binding"/>
    <property type="evidence" value="ECO:0007669"/>
    <property type="project" value="InterPro"/>
</dbReference>
<feature type="domain" description="Cytochrome c" evidence="11">
    <location>
        <begin position="1"/>
        <end position="96"/>
    </location>
</feature>
<evidence type="ECO:0000256" key="4">
    <source>
        <dbReference type="ARBA" id="ARBA00022723"/>
    </source>
</evidence>
<dbReference type="Pfam" id="PF00034">
    <property type="entry name" value="Cytochrom_C"/>
    <property type="match status" value="2"/>
</dbReference>
<comment type="cofactor">
    <cofactor evidence="9">
        <name>heme c</name>
        <dbReference type="ChEBI" id="CHEBI:61717"/>
    </cofactor>
    <text evidence="9">Binds 3 heme c groups covalently per subunit.</text>
</comment>
<dbReference type="PANTHER" id="PTHR35008">
    <property type="entry name" value="BLL4482 PROTEIN-RELATED"/>
    <property type="match status" value="1"/>
</dbReference>
<keyword evidence="7 10" id="KW-0408">Iron</keyword>
<feature type="binding site" description="covalent" evidence="9">
    <location>
        <position position="7"/>
    </location>
    <ligand>
        <name>heme c</name>
        <dbReference type="ChEBI" id="CHEBI:61717"/>
        <label>1</label>
    </ligand>
</feature>
<evidence type="ECO:0000256" key="5">
    <source>
        <dbReference type="ARBA" id="ARBA00022729"/>
    </source>
</evidence>
<accession>A0A829YC38</accession>
<dbReference type="PIRSF" id="PIRSF000018">
    <property type="entry name" value="Mb_ADH_cyt_c"/>
    <property type="match status" value="1"/>
</dbReference>
<dbReference type="EMBL" id="BLJN01000002">
    <property type="protein sequence ID" value="GFE80172.1"/>
    <property type="molecule type" value="Genomic_DNA"/>
</dbReference>
<dbReference type="InterPro" id="IPR051459">
    <property type="entry name" value="Cytochrome_c-type_DH"/>
</dbReference>
<feature type="binding site" description="axial binding residue" evidence="10">
    <location>
        <position position="286"/>
    </location>
    <ligand>
        <name>heme c</name>
        <dbReference type="ChEBI" id="CHEBI:61717"/>
        <label>3</label>
    </ligand>
    <ligandPart>
        <name>Fe</name>
        <dbReference type="ChEBI" id="CHEBI:18248"/>
    </ligandPart>
</feature>
<comment type="subcellular location">
    <subcellularLocation>
        <location evidence="1">Cell membrane</location>
    </subcellularLocation>
</comment>
<feature type="binding site" description="covalent" evidence="9">
    <location>
        <position position="282"/>
    </location>
    <ligand>
        <name>heme c</name>
        <dbReference type="ChEBI" id="CHEBI:61717"/>
        <label>3</label>
    </ligand>
</feature>
<evidence type="ECO:0000256" key="6">
    <source>
        <dbReference type="ARBA" id="ARBA00022737"/>
    </source>
</evidence>
<dbReference type="GO" id="GO:0009055">
    <property type="term" value="F:electron transfer activity"/>
    <property type="evidence" value="ECO:0007669"/>
    <property type="project" value="InterPro"/>
</dbReference>
<dbReference type="InterPro" id="IPR036909">
    <property type="entry name" value="Cyt_c-like_dom_sf"/>
</dbReference>
<dbReference type="GO" id="GO:0020037">
    <property type="term" value="F:heme binding"/>
    <property type="evidence" value="ECO:0007669"/>
    <property type="project" value="InterPro"/>
</dbReference>
<feature type="domain" description="Cytochrome c" evidence="11">
    <location>
        <begin position="136"/>
        <end position="252"/>
    </location>
</feature>
<protein>
    <submittedName>
        <fullName evidence="12">Alcohol dehydrogenase</fullName>
    </submittedName>
</protein>
<keyword evidence="6" id="KW-0677">Repeat</keyword>
<dbReference type="SUPFAM" id="SSF46626">
    <property type="entry name" value="Cytochrome c"/>
    <property type="match status" value="3"/>
</dbReference>
<feature type="binding site" description="axial binding residue" evidence="10">
    <location>
        <position position="155"/>
    </location>
    <ligand>
        <name>heme c</name>
        <dbReference type="ChEBI" id="CHEBI:61717"/>
        <label>2</label>
    </ligand>
    <ligandPart>
        <name>Fe</name>
        <dbReference type="ChEBI" id="CHEBI:18248"/>
    </ligandPart>
</feature>
<evidence type="ECO:0000313" key="12">
    <source>
        <dbReference type="EMBL" id="GFE80172.1"/>
    </source>
</evidence>
<evidence type="ECO:0000256" key="7">
    <source>
        <dbReference type="ARBA" id="ARBA00023004"/>
    </source>
</evidence>
<evidence type="ECO:0000256" key="10">
    <source>
        <dbReference type="PIRSR" id="PIRSR000018-51"/>
    </source>
</evidence>
<dbReference type="InterPro" id="IPR009056">
    <property type="entry name" value="Cyt_c-like_dom"/>
</dbReference>
<evidence type="ECO:0000259" key="11">
    <source>
        <dbReference type="PROSITE" id="PS51007"/>
    </source>
</evidence>
<evidence type="ECO:0000256" key="2">
    <source>
        <dbReference type="ARBA" id="ARBA00022475"/>
    </source>
</evidence>
<evidence type="ECO:0000256" key="9">
    <source>
        <dbReference type="PIRSR" id="PIRSR000018-50"/>
    </source>
</evidence>
<feature type="binding site" description="covalent" evidence="9">
    <location>
        <position position="10"/>
    </location>
    <ligand>
        <name>heme c</name>
        <dbReference type="ChEBI" id="CHEBI:61717"/>
        <label>1</label>
    </ligand>
</feature>
<feature type="binding site" description="axial binding residue" evidence="10">
    <location>
        <position position="11"/>
    </location>
    <ligand>
        <name>heme c</name>
        <dbReference type="ChEBI" id="CHEBI:61717"/>
        <label>1</label>
    </ligand>
    <ligandPart>
        <name>Fe</name>
        <dbReference type="ChEBI" id="CHEBI:18248"/>
    </ligandPart>
</feature>
<feature type="binding site" description="covalent" evidence="9">
    <location>
        <position position="285"/>
    </location>
    <ligand>
        <name>heme c</name>
        <dbReference type="ChEBI" id="CHEBI:61717"/>
        <label>3</label>
    </ligand>
</feature>
<gene>
    <name evidence="12" type="ORF">GCM10011487_21720</name>
</gene>
<dbReference type="GO" id="GO:0016614">
    <property type="term" value="F:oxidoreductase activity, acting on CH-OH group of donors"/>
    <property type="evidence" value="ECO:0007669"/>
    <property type="project" value="InterPro"/>
</dbReference>
<evidence type="ECO:0000256" key="3">
    <source>
        <dbReference type="ARBA" id="ARBA00022617"/>
    </source>
</evidence>
<comment type="caution">
    <text evidence="12">The sequence shown here is derived from an EMBL/GenBank/DDBJ whole genome shotgun (WGS) entry which is preliminary data.</text>
</comment>
<keyword evidence="8" id="KW-0472">Membrane</keyword>
<dbReference type="AlphaFoldDB" id="A0A829YC38"/>
<dbReference type="PROSITE" id="PS51007">
    <property type="entry name" value="CYTC"/>
    <property type="match status" value="3"/>
</dbReference>
<evidence type="ECO:0000256" key="1">
    <source>
        <dbReference type="ARBA" id="ARBA00004236"/>
    </source>
</evidence>
<feature type="binding site" description="covalent" evidence="9">
    <location>
        <position position="154"/>
    </location>
    <ligand>
        <name>heme c</name>
        <dbReference type="ChEBI" id="CHEBI:61717"/>
        <label>2</label>
    </ligand>
</feature>
<sequence>MALASNCASCHTRPGGAPYAGGVKFETPVGVIYSSNITSSIEQGIGKWTADDLRRALHEGVAADGDRLFPAFPYTSFTQMTDEDVDALYAYMRTVAADEYQPPANDFVFRLRWGMAVWNALFFEPARFQPDPKQTPEWNRGAYLVGALGHCGACHTPRSTFMAEQSDKAYQGGTLREYVTADKVRDWAAVNLTSSADGLKTWSVDDLTKYLHTGFSLRGGAWGPMNDVVGNSTSKLTLEDARAMATYIKSLPPKSPPEGERAVTPVTAEQAALGQVIYKDRCEKCHGASGRGGMFSGPPLAGNPTVQSADPDSLINAVLYGATPAHGMKLGAWETMKPYADVLSDTDIANVANYVRGSWGNAAPAVDAARVAKQR</sequence>
<keyword evidence="5" id="KW-0732">Signal</keyword>